<evidence type="ECO:0000313" key="3">
    <source>
        <dbReference type="Proteomes" id="UP000602284"/>
    </source>
</evidence>
<evidence type="ECO:0000259" key="1">
    <source>
        <dbReference type="PROSITE" id="PS51664"/>
    </source>
</evidence>
<feature type="domain" description="YcaO" evidence="1">
    <location>
        <begin position="270"/>
        <end position="663"/>
    </location>
</feature>
<comment type="caution">
    <text evidence="2">The sequence shown here is derived from an EMBL/GenBank/DDBJ whole genome shotgun (WGS) entry which is preliminary data.</text>
</comment>
<dbReference type="NCBIfam" id="TIGR03604">
    <property type="entry name" value="TOMM_cyclo_SagD"/>
    <property type="match status" value="1"/>
</dbReference>
<dbReference type="InterPro" id="IPR003776">
    <property type="entry name" value="YcaO-like_dom"/>
</dbReference>
<gene>
    <name evidence="2" type="ORF">JJB07_09895</name>
</gene>
<dbReference type="Gene3D" id="3.30.1330.230">
    <property type="match status" value="1"/>
</dbReference>
<sequence>MSRELLLLGVGTLATELHERLGESFAIARVESADDLLPLLQTNRFAAVLSAYDLRHLAVEQAAQACAQLAGVPYLRTHLNADRCFLGPWVLPDRPGCVTCAEWRMRNAHPNKEIWNSLQAAQLHPRYTEAEKGWTAPFLDLAATLVDDEMHALVEDRPLSLVERVHVAYDGSLTGRTHAFLPHPYCTNCQMLPLDSPELAEIRLQPRPKPHPRSYRSDNPLLTRDHLRKVFYDWRMGLVNHMYRDTYSKFLPITGAELPMDGLDTAVEIGYGRTTTFPNSEMTSILEALERYAGMYPRGRRTVKYGSYQDFREEAVNPESFGLHDEAQRSEPGYKYVPYDETLPFYWVYAYSWQQQKSVLIPEQNVYYRLGSRNSEKPVNRFVYETSNGCAMGGSLEEAIYYALLEVIERDSFLVAWYNRQPLVELNLDDASDPTIAMIKDRVEAAGYRLHLFDMTMETGIPTVWATMVNPREDAGVRTYSAAAAHPDPEKAVLGAIVEVVTSMSIYEITMPPKRDEAEAMLHDGSVVQTMHDHVLLYSHPETLKRFDFLFQPDRAQRGLREVYAKWYEQEPPADLGAELKDLLDCFARLNHDVLIVDESTPELERVGIKAVKVFVMGLMTMCFGHQYRRIVVDRVQNGPVRVGWRKEPIPIEEINLDPHPFP</sequence>
<organism evidence="2 3">
    <name type="scientific">Tumebacillus amylolyticus</name>
    <dbReference type="NCBI Taxonomy" id="2801339"/>
    <lineage>
        <taxon>Bacteria</taxon>
        <taxon>Bacillati</taxon>
        <taxon>Bacillota</taxon>
        <taxon>Bacilli</taxon>
        <taxon>Bacillales</taxon>
        <taxon>Alicyclobacillaceae</taxon>
        <taxon>Tumebacillus</taxon>
    </lineage>
</organism>
<dbReference type="InterPro" id="IPR022291">
    <property type="entry name" value="Bacteriocin_synth_cyclodeHase"/>
</dbReference>
<dbReference type="PROSITE" id="PS51664">
    <property type="entry name" value="YCAO"/>
    <property type="match status" value="1"/>
</dbReference>
<dbReference type="Gene3D" id="3.40.50.720">
    <property type="entry name" value="NAD(P)-binding Rossmann-like Domain"/>
    <property type="match status" value="1"/>
</dbReference>
<dbReference type="Pfam" id="PF02624">
    <property type="entry name" value="YcaO"/>
    <property type="match status" value="1"/>
</dbReference>
<dbReference type="PANTHER" id="PTHR37809:SF1">
    <property type="entry name" value="RIBOSOMAL PROTEIN S12 METHYLTHIOTRANSFERASE ACCESSORY FACTOR YCAO"/>
    <property type="match status" value="1"/>
</dbReference>
<dbReference type="RefSeq" id="WP_201634335.1">
    <property type="nucleotide sequence ID" value="NZ_JAEQNB010000002.1"/>
</dbReference>
<dbReference type="EMBL" id="JAEQNB010000002">
    <property type="protein sequence ID" value="MBL0386966.1"/>
    <property type="molecule type" value="Genomic_DNA"/>
</dbReference>
<dbReference type="Proteomes" id="UP000602284">
    <property type="component" value="Unassembled WGS sequence"/>
</dbReference>
<dbReference type="NCBIfam" id="TIGR03882">
    <property type="entry name" value="cyclo_dehyd_2"/>
    <property type="match status" value="1"/>
</dbReference>
<dbReference type="PANTHER" id="PTHR37809">
    <property type="entry name" value="RIBOSOMAL PROTEIN S12 METHYLTHIOTRANSFERASE ACCESSORY FACTOR YCAO"/>
    <property type="match status" value="1"/>
</dbReference>
<dbReference type="Gene3D" id="3.30.160.660">
    <property type="match status" value="1"/>
</dbReference>
<name>A0ABS1J9N8_9BACL</name>
<evidence type="ECO:0000313" key="2">
    <source>
        <dbReference type="EMBL" id="MBL0386966.1"/>
    </source>
</evidence>
<dbReference type="InterPro" id="IPR027624">
    <property type="entry name" value="TOMM_cyclo_SagD"/>
</dbReference>
<accession>A0ABS1J9N8</accession>
<dbReference type="Gene3D" id="3.30.40.250">
    <property type="match status" value="1"/>
</dbReference>
<keyword evidence="3" id="KW-1185">Reference proteome</keyword>
<reference evidence="2 3" key="1">
    <citation type="submission" date="2021-01" db="EMBL/GenBank/DDBJ databases">
        <title>Tumebacillus sp. strain ITR2 16S ribosomal RNA gene Genome sequencing and assembly.</title>
        <authorList>
            <person name="Kang M."/>
        </authorList>
    </citation>
    <scope>NUCLEOTIDE SEQUENCE [LARGE SCALE GENOMIC DNA]</scope>
    <source>
        <strain evidence="2 3">ITR2</strain>
    </source>
</reference>
<protein>
    <submittedName>
        <fullName evidence="2">TOMM leader peptide-binding protein</fullName>
    </submittedName>
</protein>
<proteinExistence type="predicted"/>
<dbReference type="NCBIfam" id="TIGR00702">
    <property type="entry name" value="YcaO-type kinase domain"/>
    <property type="match status" value="1"/>
</dbReference>